<accession>A0ABQ5ZXW7</accession>
<dbReference type="NCBIfam" id="NF010013">
    <property type="entry name" value="PRK13487.1"/>
    <property type="match status" value="1"/>
</dbReference>
<evidence type="ECO:0000256" key="3">
    <source>
        <dbReference type="HAMAP-Rule" id="MF_01440"/>
    </source>
</evidence>
<dbReference type="SUPFAM" id="SSF64438">
    <property type="entry name" value="CNF1/YfiH-like putative cysteine hydrolases"/>
    <property type="match status" value="1"/>
</dbReference>
<dbReference type="InterPro" id="IPR005659">
    <property type="entry name" value="Chemorcpt_Glu_NH3ase_CheD"/>
</dbReference>
<keyword evidence="5" id="KW-1185">Reference proteome</keyword>
<comment type="catalytic activity">
    <reaction evidence="3">
        <text>L-glutaminyl-[protein] + H2O = L-glutamyl-[protein] + NH4(+)</text>
        <dbReference type="Rhea" id="RHEA:16441"/>
        <dbReference type="Rhea" id="RHEA-COMP:10207"/>
        <dbReference type="Rhea" id="RHEA-COMP:10208"/>
        <dbReference type="ChEBI" id="CHEBI:15377"/>
        <dbReference type="ChEBI" id="CHEBI:28938"/>
        <dbReference type="ChEBI" id="CHEBI:29973"/>
        <dbReference type="ChEBI" id="CHEBI:30011"/>
        <dbReference type="EC" id="3.5.1.44"/>
    </reaction>
</comment>
<dbReference type="InterPro" id="IPR038592">
    <property type="entry name" value="CheD-like_sf"/>
</dbReference>
<evidence type="ECO:0000313" key="5">
    <source>
        <dbReference type="Proteomes" id="UP001156682"/>
    </source>
</evidence>
<evidence type="ECO:0000256" key="1">
    <source>
        <dbReference type="ARBA" id="ARBA00022500"/>
    </source>
</evidence>
<reference evidence="5" key="1">
    <citation type="journal article" date="2019" name="Int. J. Syst. Evol. Microbiol.">
        <title>The Global Catalogue of Microorganisms (GCM) 10K type strain sequencing project: providing services to taxonomists for standard genome sequencing and annotation.</title>
        <authorList>
            <consortium name="The Broad Institute Genomics Platform"/>
            <consortium name="The Broad Institute Genome Sequencing Center for Infectious Disease"/>
            <person name="Wu L."/>
            <person name="Ma J."/>
        </authorList>
    </citation>
    <scope>NUCLEOTIDE SEQUENCE [LARGE SCALE GENOMIC DNA]</scope>
    <source>
        <strain evidence="5">NBRC 100033</strain>
    </source>
</reference>
<dbReference type="HAMAP" id="MF_01440">
    <property type="entry name" value="CheD"/>
    <property type="match status" value="1"/>
</dbReference>
<dbReference type="PANTHER" id="PTHR35147:SF2">
    <property type="entry name" value="CHEMORECEPTOR GLUTAMINE DEAMIDASE CHED-RELATED"/>
    <property type="match status" value="1"/>
</dbReference>
<dbReference type="EC" id="3.5.1.44" evidence="3"/>
<evidence type="ECO:0000256" key="2">
    <source>
        <dbReference type="ARBA" id="ARBA00022801"/>
    </source>
</evidence>
<dbReference type="CDD" id="cd16352">
    <property type="entry name" value="CheD"/>
    <property type="match status" value="1"/>
</dbReference>
<dbReference type="InterPro" id="IPR011324">
    <property type="entry name" value="Cytotoxic_necrot_fac-like_cat"/>
</dbReference>
<dbReference type="Pfam" id="PF03975">
    <property type="entry name" value="CheD"/>
    <property type="match status" value="1"/>
</dbReference>
<gene>
    <name evidence="4" type="primary">cheD1_1</name>
    <name evidence="3" type="synonym">cheD</name>
    <name evidence="4" type="ORF">GCM10007878_17690</name>
</gene>
<name>A0ABQ5ZXW7_9GAMM</name>
<dbReference type="Gene3D" id="3.30.1330.200">
    <property type="match status" value="1"/>
</dbReference>
<keyword evidence="1 3" id="KW-0145">Chemotaxis</keyword>
<proteinExistence type="inferred from homology"/>
<evidence type="ECO:0000313" key="4">
    <source>
        <dbReference type="EMBL" id="GLR64331.1"/>
    </source>
</evidence>
<comment type="caution">
    <text evidence="4">The sequence shown here is derived from an EMBL/GenBank/DDBJ whole genome shotgun (WGS) entry which is preliminary data.</text>
</comment>
<keyword evidence="2 3" id="KW-0378">Hydrolase</keyword>
<dbReference type="Proteomes" id="UP001156682">
    <property type="component" value="Unassembled WGS sequence"/>
</dbReference>
<dbReference type="EMBL" id="BSOR01000029">
    <property type="protein sequence ID" value="GLR64331.1"/>
    <property type="molecule type" value="Genomic_DNA"/>
</dbReference>
<organism evidence="4 5">
    <name type="scientific">Marinospirillum insulare</name>
    <dbReference type="NCBI Taxonomy" id="217169"/>
    <lineage>
        <taxon>Bacteria</taxon>
        <taxon>Pseudomonadati</taxon>
        <taxon>Pseudomonadota</taxon>
        <taxon>Gammaproteobacteria</taxon>
        <taxon>Oceanospirillales</taxon>
        <taxon>Oceanospirillaceae</taxon>
        <taxon>Marinospirillum</taxon>
    </lineage>
</organism>
<dbReference type="PANTHER" id="PTHR35147">
    <property type="entry name" value="CHEMORECEPTOR GLUTAMINE DEAMIDASE CHED-RELATED"/>
    <property type="match status" value="1"/>
</dbReference>
<dbReference type="RefSeq" id="WP_027850431.1">
    <property type="nucleotide sequence ID" value="NZ_BSOR01000029.1"/>
</dbReference>
<comment type="function">
    <text evidence="3">Probably deamidates glutamine residues to glutamate on methyl-accepting chemotaxis receptors (MCPs), playing an important role in chemotaxis.</text>
</comment>
<comment type="similarity">
    <text evidence="3">Belongs to the CheD family.</text>
</comment>
<protein>
    <recommendedName>
        <fullName evidence="3">Probable chemoreceptor glutamine deamidase CheD</fullName>
        <ecNumber evidence="3">3.5.1.44</ecNumber>
    </recommendedName>
</protein>
<sequence length="203" mass="22914">MNNFAVDEHFALSHYYDPKFKTQAVKVLPGQYYATEGDEMIVTVLGSCVSVCLRDNYSGIGGLNHFLLPHDRSASDSPLAESARYGVYAMELLVNHLLKLGAQRRRLEAKVFGGGKVIKDFTFANVGERNVSFVLEHLKQEGIPIVARDLLDIYPRKVHFFPHSGRVMLKKINSLHNSTLIEREKGYLRQVEHKPIAGEVDLF</sequence>